<dbReference type="EMBL" id="JAMSHJ010000005">
    <property type="protein sequence ID" value="KAI5413404.1"/>
    <property type="molecule type" value="Genomic_DNA"/>
</dbReference>
<dbReference type="AlphaFoldDB" id="A0A9D4X4E2"/>
<evidence type="ECO:0000313" key="1">
    <source>
        <dbReference type="EMBL" id="KAI5413404.1"/>
    </source>
</evidence>
<proteinExistence type="predicted"/>
<sequence length="132" mass="15357">MDVIKEYDMESKKNIYSKKNDGKRMVVKCIKGWSFTLGLVKGWEPILAVDRWSVKFLADQTYRAKRRVVELIKGVAKDHTYVAIGKKYPGMELKETMWSIARATIVHAFEREMLKMKALDEVVWKEMKGVPS</sequence>
<protein>
    <submittedName>
        <fullName evidence="1">Uncharacterized protein</fullName>
    </submittedName>
</protein>
<keyword evidence="2" id="KW-1185">Reference proteome</keyword>
<accession>A0A9D4X4E2</accession>
<evidence type="ECO:0000313" key="2">
    <source>
        <dbReference type="Proteomes" id="UP001058974"/>
    </source>
</evidence>
<reference evidence="1 2" key="1">
    <citation type="journal article" date="2022" name="Nat. Genet.">
        <title>Improved pea reference genome and pan-genome highlight genomic features and evolutionary characteristics.</title>
        <authorList>
            <person name="Yang T."/>
            <person name="Liu R."/>
            <person name="Luo Y."/>
            <person name="Hu S."/>
            <person name="Wang D."/>
            <person name="Wang C."/>
            <person name="Pandey M.K."/>
            <person name="Ge S."/>
            <person name="Xu Q."/>
            <person name="Li N."/>
            <person name="Li G."/>
            <person name="Huang Y."/>
            <person name="Saxena R.K."/>
            <person name="Ji Y."/>
            <person name="Li M."/>
            <person name="Yan X."/>
            <person name="He Y."/>
            <person name="Liu Y."/>
            <person name="Wang X."/>
            <person name="Xiang C."/>
            <person name="Varshney R.K."/>
            <person name="Ding H."/>
            <person name="Gao S."/>
            <person name="Zong X."/>
        </authorList>
    </citation>
    <scope>NUCLEOTIDE SEQUENCE [LARGE SCALE GENOMIC DNA]</scope>
    <source>
        <strain evidence="1 2">cv. Zhongwan 6</strain>
    </source>
</reference>
<dbReference type="Gramene" id="Psat05G0783900-T1">
    <property type="protein sequence ID" value="KAI5413404.1"/>
    <property type="gene ID" value="KIW84_057839"/>
</dbReference>
<organism evidence="1 2">
    <name type="scientific">Pisum sativum</name>
    <name type="common">Garden pea</name>
    <name type="synonym">Lathyrus oleraceus</name>
    <dbReference type="NCBI Taxonomy" id="3888"/>
    <lineage>
        <taxon>Eukaryota</taxon>
        <taxon>Viridiplantae</taxon>
        <taxon>Streptophyta</taxon>
        <taxon>Embryophyta</taxon>
        <taxon>Tracheophyta</taxon>
        <taxon>Spermatophyta</taxon>
        <taxon>Magnoliopsida</taxon>
        <taxon>eudicotyledons</taxon>
        <taxon>Gunneridae</taxon>
        <taxon>Pentapetalae</taxon>
        <taxon>rosids</taxon>
        <taxon>fabids</taxon>
        <taxon>Fabales</taxon>
        <taxon>Fabaceae</taxon>
        <taxon>Papilionoideae</taxon>
        <taxon>50 kb inversion clade</taxon>
        <taxon>NPAAA clade</taxon>
        <taxon>Hologalegina</taxon>
        <taxon>IRL clade</taxon>
        <taxon>Fabeae</taxon>
        <taxon>Lathyrus</taxon>
    </lineage>
</organism>
<gene>
    <name evidence="1" type="ORF">KIW84_057839</name>
</gene>
<comment type="caution">
    <text evidence="1">The sequence shown here is derived from an EMBL/GenBank/DDBJ whole genome shotgun (WGS) entry which is preliminary data.</text>
</comment>
<name>A0A9D4X4E2_PEA</name>
<dbReference type="Proteomes" id="UP001058974">
    <property type="component" value="Chromosome 5"/>
</dbReference>